<proteinExistence type="predicted"/>
<evidence type="ECO:0000313" key="8">
    <source>
        <dbReference type="Proteomes" id="UP001152803"/>
    </source>
</evidence>
<evidence type="ECO:0000256" key="2">
    <source>
        <dbReference type="ARBA" id="ARBA00022525"/>
    </source>
</evidence>
<evidence type="ECO:0000256" key="1">
    <source>
        <dbReference type="ARBA" id="ARBA00004613"/>
    </source>
</evidence>
<dbReference type="Pfam" id="PF00090">
    <property type="entry name" value="TSP_1"/>
    <property type="match status" value="3"/>
</dbReference>
<dbReference type="SUPFAM" id="SSF82895">
    <property type="entry name" value="TSP-1 type 1 repeat"/>
    <property type="match status" value="6"/>
</dbReference>
<evidence type="ECO:0000256" key="4">
    <source>
        <dbReference type="ARBA" id="ARBA00022737"/>
    </source>
</evidence>
<dbReference type="InterPro" id="IPR052065">
    <property type="entry name" value="Compl_asym_regulator"/>
</dbReference>
<gene>
    <name evidence="7" type="ORF">COCON_G00181770</name>
</gene>
<dbReference type="Pfam" id="PF18487">
    <property type="entry name" value="TSR"/>
    <property type="match status" value="1"/>
</dbReference>
<dbReference type="Pfam" id="PF22195">
    <property type="entry name" value="TSP1_CFP_C"/>
    <property type="match status" value="1"/>
</dbReference>
<reference evidence="7" key="1">
    <citation type="journal article" date="2023" name="Science">
        <title>Genome structures resolve the early diversification of teleost fishes.</title>
        <authorList>
            <person name="Parey E."/>
            <person name="Louis A."/>
            <person name="Montfort J."/>
            <person name="Bouchez O."/>
            <person name="Roques C."/>
            <person name="Iampietro C."/>
            <person name="Lluch J."/>
            <person name="Castinel A."/>
            <person name="Donnadieu C."/>
            <person name="Desvignes T."/>
            <person name="Floi Bucao C."/>
            <person name="Jouanno E."/>
            <person name="Wen M."/>
            <person name="Mejri S."/>
            <person name="Dirks R."/>
            <person name="Jansen H."/>
            <person name="Henkel C."/>
            <person name="Chen W.J."/>
            <person name="Zahm M."/>
            <person name="Cabau C."/>
            <person name="Klopp C."/>
            <person name="Thompson A.W."/>
            <person name="Robinson-Rechavi M."/>
            <person name="Braasch I."/>
            <person name="Lecointre G."/>
            <person name="Bobe J."/>
            <person name="Postlethwait J.H."/>
            <person name="Berthelot C."/>
            <person name="Roest Crollius H."/>
            <person name="Guiguen Y."/>
        </authorList>
    </citation>
    <scope>NUCLEOTIDE SEQUENCE</scope>
    <source>
        <strain evidence="7">Concon-B</strain>
    </source>
</reference>
<evidence type="ECO:0000256" key="6">
    <source>
        <dbReference type="SAM" id="SignalP"/>
    </source>
</evidence>
<protein>
    <recommendedName>
        <fullName evidence="9">Properdin</fullName>
    </recommendedName>
</protein>
<keyword evidence="5" id="KW-1015">Disulfide bond</keyword>
<feature type="chain" id="PRO_5040217144" description="Properdin" evidence="6">
    <location>
        <begin position="19"/>
        <end position="443"/>
    </location>
</feature>
<comment type="subcellular location">
    <subcellularLocation>
        <location evidence="1">Secreted</location>
    </subcellularLocation>
</comment>
<dbReference type="OrthoDB" id="446173at2759"/>
<dbReference type="FunFam" id="2.20.100.10:FF:000001">
    <property type="entry name" value="semaphorin-5A isoform X1"/>
    <property type="match status" value="2"/>
</dbReference>
<dbReference type="PANTHER" id="PTHR22906:SF43">
    <property type="entry name" value="PROPERDIN"/>
    <property type="match status" value="1"/>
</dbReference>
<dbReference type="SMART" id="SM00209">
    <property type="entry name" value="TSP1"/>
    <property type="match status" value="5"/>
</dbReference>
<dbReference type="InterPro" id="IPR049536">
    <property type="entry name" value="CFP_TSR-0"/>
</dbReference>
<dbReference type="Gene3D" id="2.20.100.10">
    <property type="entry name" value="Thrombospondin type-1 (TSP1) repeat"/>
    <property type="match status" value="5"/>
</dbReference>
<dbReference type="Proteomes" id="UP001152803">
    <property type="component" value="Unassembled WGS sequence"/>
</dbReference>
<evidence type="ECO:0008006" key="9">
    <source>
        <dbReference type="Google" id="ProtNLM"/>
    </source>
</evidence>
<evidence type="ECO:0000313" key="7">
    <source>
        <dbReference type="EMBL" id="KAJ8259165.1"/>
    </source>
</evidence>
<evidence type="ECO:0000256" key="3">
    <source>
        <dbReference type="ARBA" id="ARBA00022729"/>
    </source>
</evidence>
<keyword evidence="4" id="KW-0677">Repeat</keyword>
<dbReference type="PANTHER" id="PTHR22906">
    <property type="entry name" value="PROPERDIN"/>
    <property type="match status" value="1"/>
</dbReference>
<keyword evidence="3 6" id="KW-0732">Signal</keyword>
<accession>A0A9Q1HRG2</accession>
<keyword evidence="2" id="KW-0964">Secreted</keyword>
<dbReference type="PRINTS" id="PR01705">
    <property type="entry name" value="TSP1REPEAT"/>
</dbReference>
<dbReference type="PROSITE" id="PS50092">
    <property type="entry name" value="TSP1"/>
    <property type="match status" value="5"/>
</dbReference>
<dbReference type="AlphaFoldDB" id="A0A9Q1HRG2"/>
<feature type="signal peptide" evidence="6">
    <location>
        <begin position="1"/>
        <end position="18"/>
    </location>
</feature>
<dbReference type="InterPro" id="IPR054019">
    <property type="entry name" value="CFP_TSR_C"/>
</dbReference>
<comment type="caution">
    <text evidence="7">The sequence shown here is derived from an EMBL/GenBank/DDBJ whole genome shotgun (WGS) entry which is preliminary data.</text>
</comment>
<name>A0A9Q1HRG2_CONCO</name>
<evidence type="ECO:0000256" key="5">
    <source>
        <dbReference type="ARBA" id="ARBA00023157"/>
    </source>
</evidence>
<dbReference type="InterPro" id="IPR036383">
    <property type="entry name" value="TSP1_rpt_sf"/>
</dbReference>
<keyword evidence="8" id="KW-1185">Reference proteome</keyword>
<dbReference type="EMBL" id="JAFJMO010000013">
    <property type="protein sequence ID" value="KAJ8259165.1"/>
    <property type="molecule type" value="Genomic_DNA"/>
</dbReference>
<dbReference type="InterPro" id="IPR000884">
    <property type="entry name" value="TSP1_rpt"/>
</dbReference>
<organism evidence="7 8">
    <name type="scientific">Conger conger</name>
    <name type="common">Conger eel</name>
    <name type="synonym">Muraena conger</name>
    <dbReference type="NCBI Taxonomy" id="82655"/>
    <lineage>
        <taxon>Eukaryota</taxon>
        <taxon>Metazoa</taxon>
        <taxon>Chordata</taxon>
        <taxon>Craniata</taxon>
        <taxon>Vertebrata</taxon>
        <taxon>Euteleostomi</taxon>
        <taxon>Actinopterygii</taxon>
        <taxon>Neopterygii</taxon>
        <taxon>Teleostei</taxon>
        <taxon>Anguilliformes</taxon>
        <taxon>Congridae</taxon>
        <taxon>Conger</taxon>
    </lineage>
</organism>
<sequence>MLLWTLSCMLLAAQESVSEEAPCYQSFNAQHGSCEVLLGGAEVNDCCLNPHYAYKDEDGVCQSCRPASWTDWSPWGPCTRSCLEGVQQRRRFCYGRGDCKDPHKLGSLQTRPCEDSSCCPEQGGWAEWGQWQPCSVNCGTGQKLRERTCSSPPPVCRGGCSGPNTEYASCDTGKACAVHGGWSNWGNWGPCDENCRNEGASPPRRHSVRSCTNPAPSLLPPGLPCAGPEERAEHCHSLPYCAVHGGWGQWSAYSECPVTCGIGQTVRRRECNNPAPKHGGKTCPGLPTSTQICNQKNPCPVNGEWAEWGEWGRCKRHNKNINCVTYSAGRQWRERTCEHKSSDGAHCQPGLSSESRPCYDIQGCRRVGNWSEWGNWGLCQPNCGPQAQKTRKKVCELDFSDYTTKVVKNETIHFAGKARELCVRMKPEEVTMSAPCLNVPPCT</sequence>